<dbReference type="InterPro" id="IPR033847">
    <property type="entry name" value="Citrt_syn/SCS-alpha_CS"/>
</dbReference>
<dbReference type="EMBL" id="BARW01010646">
    <property type="protein sequence ID" value="GAI78835.1"/>
    <property type="molecule type" value="Genomic_DNA"/>
</dbReference>
<dbReference type="SUPFAM" id="SSF51735">
    <property type="entry name" value="NAD(P)-binding Rossmann-fold domains"/>
    <property type="match status" value="1"/>
</dbReference>
<keyword evidence="1" id="KW-0436">Ligase</keyword>
<dbReference type="GO" id="GO:0004776">
    <property type="term" value="F:succinate-CoA ligase (GDP-forming) activity"/>
    <property type="evidence" value="ECO:0007669"/>
    <property type="project" value="TreeGrafter"/>
</dbReference>
<dbReference type="Pfam" id="PF00549">
    <property type="entry name" value="Ligase_CoA"/>
    <property type="match status" value="1"/>
</dbReference>
<dbReference type="SMART" id="SM00881">
    <property type="entry name" value="CoA_binding"/>
    <property type="match status" value="1"/>
</dbReference>
<accession>X1SU04</accession>
<dbReference type="FunFam" id="3.40.50.720:FF:000277">
    <property type="entry name" value="Succinate--CoA ligase [ADP-forming] subunit alpha"/>
    <property type="match status" value="1"/>
</dbReference>
<dbReference type="PANTHER" id="PTHR11117:SF2">
    <property type="entry name" value="SUCCINATE--COA LIGASE [ADP_GDP-FORMING] SUBUNIT ALPHA, MITOCHONDRIAL"/>
    <property type="match status" value="1"/>
</dbReference>
<comment type="caution">
    <text evidence="4">The sequence shown here is derived from an EMBL/GenBank/DDBJ whole genome shotgun (WGS) entry which is preliminary data.</text>
</comment>
<name>X1SU04_9ZZZZ</name>
<gene>
    <name evidence="4" type="ORF">S12H4_20875</name>
</gene>
<evidence type="ECO:0000256" key="2">
    <source>
        <dbReference type="ARBA" id="ARBA00022741"/>
    </source>
</evidence>
<sequence length="201" mass="21279">MAIFVDKDTNVLVQGITGKFGALQTKLMLDCGTKIVAGVTPGKGGQTQFDVPVYDSVQQAVNKHRVDASVIYVPAPFVQDAAFEAMDAEIKFTVIITDWVPLHSEMKIKAYAKGRDTRYIGPNTPGIMVPAQTSLGMISPSAVMPGSVAVISRSGTLTDEVASQLSEQGIGQSVVIGLGGDPIIGSRMIDILKLLKEDGQT</sequence>
<dbReference type="Gene3D" id="3.40.50.261">
    <property type="entry name" value="Succinyl-CoA synthetase domains"/>
    <property type="match status" value="1"/>
</dbReference>
<reference evidence="4" key="1">
    <citation type="journal article" date="2014" name="Front. Microbiol.">
        <title>High frequency of phylogenetically diverse reductive dehalogenase-homologous genes in deep subseafloor sedimentary metagenomes.</title>
        <authorList>
            <person name="Kawai M."/>
            <person name="Futagami T."/>
            <person name="Toyoda A."/>
            <person name="Takaki Y."/>
            <person name="Nishi S."/>
            <person name="Hori S."/>
            <person name="Arai W."/>
            <person name="Tsubouchi T."/>
            <person name="Morono Y."/>
            <person name="Uchiyama I."/>
            <person name="Ito T."/>
            <person name="Fujiyama A."/>
            <person name="Inagaki F."/>
            <person name="Takami H."/>
        </authorList>
    </citation>
    <scope>NUCLEOTIDE SEQUENCE</scope>
    <source>
        <strain evidence="4">Expedition CK06-06</strain>
    </source>
</reference>
<evidence type="ECO:0000313" key="4">
    <source>
        <dbReference type="EMBL" id="GAI78835.1"/>
    </source>
</evidence>
<organism evidence="4">
    <name type="scientific">marine sediment metagenome</name>
    <dbReference type="NCBI Taxonomy" id="412755"/>
    <lineage>
        <taxon>unclassified sequences</taxon>
        <taxon>metagenomes</taxon>
        <taxon>ecological metagenomes</taxon>
    </lineage>
</organism>
<dbReference type="Pfam" id="PF02629">
    <property type="entry name" value="CoA_binding"/>
    <property type="match status" value="1"/>
</dbReference>
<feature type="domain" description="CoA-binding" evidence="3">
    <location>
        <begin position="4"/>
        <end position="100"/>
    </location>
</feature>
<evidence type="ECO:0000259" key="3">
    <source>
        <dbReference type="SMART" id="SM00881"/>
    </source>
</evidence>
<dbReference type="InterPro" id="IPR036291">
    <property type="entry name" value="NAD(P)-bd_dom_sf"/>
</dbReference>
<dbReference type="Gene3D" id="3.40.50.720">
    <property type="entry name" value="NAD(P)-binding Rossmann-like Domain"/>
    <property type="match status" value="1"/>
</dbReference>
<keyword evidence="2" id="KW-0547">Nucleotide-binding</keyword>
<dbReference type="AlphaFoldDB" id="X1SU04"/>
<dbReference type="GO" id="GO:0000166">
    <property type="term" value="F:nucleotide binding"/>
    <property type="evidence" value="ECO:0007669"/>
    <property type="project" value="UniProtKB-KW"/>
</dbReference>
<dbReference type="PANTHER" id="PTHR11117">
    <property type="entry name" value="SUCCINYL-COA LIGASE SUBUNIT ALPHA"/>
    <property type="match status" value="1"/>
</dbReference>
<dbReference type="GO" id="GO:0009361">
    <property type="term" value="C:succinate-CoA ligase complex (ADP-forming)"/>
    <property type="evidence" value="ECO:0007669"/>
    <property type="project" value="TreeGrafter"/>
</dbReference>
<evidence type="ECO:0000256" key="1">
    <source>
        <dbReference type="ARBA" id="ARBA00022598"/>
    </source>
</evidence>
<dbReference type="PRINTS" id="PR01798">
    <property type="entry name" value="SCOASYNTHASE"/>
</dbReference>
<proteinExistence type="predicted"/>
<dbReference type="SUPFAM" id="SSF52210">
    <property type="entry name" value="Succinyl-CoA synthetase domains"/>
    <property type="match status" value="1"/>
</dbReference>
<protein>
    <recommendedName>
        <fullName evidence="3">CoA-binding domain-containing protein</fullName>
    </recommendedName>
</protein>
<dbReference type="PROSITE" id="PS01216">
    <property type="entry name" value="SUCCINYL_COA_LIG_1"/>
    <property type="match status" value="1"/>
</dbReference>
<dbReference type="InterPro" id="IPR016102">
    <property type="entry name" value="Succinyl-CoA_synth-like"/>
</dbReference>
<dbReference type="InterPro" id="IPR005811">
    <property type="entry name" value="SUCC_ACL_C"/>
</dbReference>
<feature type="non-terminal residue" evidence="4">
    <location>
        <position position="201"/>
    </location>
</feature>
<dbReference type="GO" id="GO:0006099">
    <property type="term" value="P:tricarboxylic acid cycle"/>
    <property type="evidence" value="ECO:0007669"/>
    <property type="project" value="TreeGrafter"/>
</dbReference>
<dbReference type="InterPro" id="IPR003781">
    <property type="entry name" value="CoA-bd"/>
</dbReference>
<dbReference type="GO" id="GO:0004775">
    <property type="term" value="F:succinate-CoA ligase (ADP-forming) activity"/>
    <property type="evidence" value="ECO:0007669"/>
    <property type="project" value="TreeGrafter"/>
</dbReference>